<dbReference type="Proteomes" id="UP000724584">
    <property type="component" value="Unassembled WGS sequence"/>
</dbReference>
<comment type="caution">
    <text evidence="1">The sequence shown here is derived from an EMBL/GenBank/DDBJ whole genome shotgun (WGS) entry which is preliminary data.</text>
</comment>
<sequence length="241" mass="28356">MSALRLFRTPTSALGPKLGWVIYRTTYKDDAGWEWFKSYVKAHNQEMLSNPEESDAPPAVLNAMDWTFVSDPATLDGASRQQLRHRFRDWRNAAVHAENPRRDPVETRWTQRYLFFLRVDEDSLNSVLEGKGDWLDSDWVQLIRCDEELDFDWPLDYKDEELHWGSDPDPGREDDGWMMIQPDLINGEFYDCIGTAIEYWDAYYAPPPDVVMVLAELNTIEGRIKDCYYHFEKPRSKYIGR</sequence>
<evidence type="ECO:0000313" key="2">
    <source>
        <dbReference type="Proteomes" id="UP000724584"/>
    </source>
</evidence>
<proteinExistence type="predicted"/>
<protein>
    <submittedName>
        <fullName evidence="1">Uncharacterized protein</fullName>
    </submittedName>
</protein>
<dbReference type="EMBL" id="JAGIZQ010000003">
    <property type="protein sequence ID" value="KAH6637268.1"/>
    <property type="molecule type" value="Genomic_DNA"/>
</dbReference>
<reference evidence="1 2" key="1">
    <citation type="journal article" date="2021" name="Nat. Commun.">
        <title>Genetic determinants of endophytism in the Arabidopsis root mycobiome.</title>
        <authorList>
            <person name="Mesny F."/>
            <person name="Miyauchi S."/>
            <person name="Thiergart T."/>
            <person name="Pickel B."/>
            <person name="Atanasova L."/>
            <person name="Karlsson M."/>
            <person name="Huettel B."/>
            <person name="Barry K.W."/>
            <person name="Haridas S."/>
            <person name="Chen C."/>
            <person name="Bauer D."/>
            <person name="Andreopoulos W."/>
            <person name="Pangilinan J."/>
            <person name="LaButti K."/>
            <person name="Riley R."/>
            <person name="Lipzen A."/>
            <person name="Clum A."/>
            <person name="Drula E."/>
            <person name="Henrissat B."/>
            <person name="Kohler A."/>
            <person name="Grigoriev I.V."/>
            <person name="Martin F.M."/>
            <person name="Hacquard S."/>
        </authorList>
    </citation>
    <scope>NUCLEOTIDE SEQUENCE [LARGE SCALE GENOMIC DNA]</scope>
    <source>
        <strain evidence="1 2">MPI-SDFR-AT-0079</strain>
    </source>
</reference>
<evidence type="ECO:0000313" key="1">
    <source>
        <dbReference type="EMBL" id="KAH6637268.1"/>
    </source>
</evidence>
<organism evidence="1 2">
    <name type="scientific">Chaetomium tenue</name>
    <dbReference type="NCBI Taxonomy" id="1854479"/>
    <lineage>
        <taxon>Eukaryota</taxon>
        <taxon>Fungi</taxon>
        <taxon>Dikarya</taxon>
        <taxon>Ascomycota</taxon>
        <taxon>Pezizomycotina</taxon>
        <taxon>Sordariomycetes</taxon>
        <taxon>Sordariomycetidae</taxon>
        <taxon>Sordariales</taxon>
        <taxon>Chaetomiaceae</taxon>
        <taxon>Chaetomium</taxon>
    </lineage>
</organism>
<accession>A0ACB7PIV3</accession>
<keyword evidence="2" id="KW-1185">Reference proteome</keyword>
<name>A0ACB7PIV3_9PEZI</name>
<gene>
    <name evidence="1" type="ORF">F5144DRAFT_601940</name>
</gene>